<sequence>MCLLKFVVLVLYDILSAHILHFAKFSSISEKNSTNNLFSSF</sequence>
<organism evidence="2 3">
    <name type="scientific">Acanthoscelides obtectus</name>
    <name type="common">Bean weevil</name>
    <name type="synonym">Bruchus obtectus</name>
    <dbReference type="NCBI Taxonomy" id="200917"/>
    <lineage>
        <taxon>Eukaryota</taxon>
        <taxon>Metazoa</taxon>
        <taxon>Ecdysozoa</taxon>
        <taxon>Arthropoda</taxon>
        <taxon>Hexapoda</taxon>
        <taxon>Insecta</taxon>
        <taxon>Pterygota</taxon>
        <taxon>Neoptera</taxon>
        <taxon>Endopterygota</taxon>
        <taxon>Coleoptera</taxon>
        <taxon>Polyphaga</taxon>
        <taxon>Cucujiformia</taxon>
        <taxon>Chrysomeloidea</taxon>
        <taxon>Chrysomelidae</taxon>
        <taxon>Bruchinae</taxon>
        <taxon>Bruchini</taxon>
        <taxon>Acanthoscelides</taxon>
    </lineage>
</organism>
<dbReference type="Proteomes" id="UP001152888">
    <property type="component" value="Unassembled WGS sequence"/>
</dbReference>
<keyword evidence="3" id="KW-1185">Reference proteome</keyword>
<comment type="caution">
    <text evidence="2">The sequence shown here is derived from an EMBL/GenBank/DDBJ whole genome shotgun (WGS) entry which is preliminary data.</text>
</comment>
<reference evidence="2" key="1">
    <citation type="submission" date="2022-03" db="EMBL/GenBank/DDBJ databases">
        <authorList>
            <person name="Sayadi A."/>
        </authorList>
    </citation>
    <scope>NUCLEOTIDE SEQUENCE</scope>
</reference>
<name>A0A9P0NWL7_ACAOB</name>
<dbReference type="EMBL" id="CAKOFQ010006681">
    <property type="protein sequence ID" value="CAH1959371.1"/>
    <property type="molecule type" value="Genomic_DNA"/>
</dbReference>
<feature type="signal peptide" evidence="1">
    <location>
        <begin position="1"/>
        <end position="17"/>
    </location>
</feature>
<dbReference type="AlphaFoldDB" id="A0A9P0NWL7"/>
<accession>A0A9P0NWL7</accession>
<evidence type="ECO:0000256" key="1">
    <source>
        <dbReference type="SAM" id="SignalP"/>
    </source>
</evidence>
<protein>
    <submittedName>
        <fullName evidence="2">Uncharacterized protein</fullName>
    </submittedName>
</protein>
<evidence type="ECO:0000313" key="2">
    <source>
        <dbReference type="EMBL" id="CAH1959371.1"/>
    </source>
</evidence>
<keyword evidence="1" id="KW-0732">Signal</keyword>
<gene>
    <name evidence="2" type="ORF">ACAOBT_LOCUS3146</name>
</gene>
<feature type="chain" id="PRO_5040288006" evidence="1">
    <location>
        <begin position="18"/>
        <end position="41"/>
    </location>
</feature>
<proteinExistence type="predicted"/>
<evidence type="ECO:0000313" key="3">
    <source>
        <dbReference type="Proteomes" id="UP001152888"/>
    </source>
</evidence>